<evidence type="ECO:0000313" key="2">
    <source>
        <dbReference type="Proteomes" id="UP000055702"/>
    </source>
</evidence>
<sequence>MKEEVFIVTGGFFDDSSEGFIGKVFLLRSKNKKISLRFEVSLITEPPTPSLRVKNKGFAGGNIYNNHLWLCSSNQVLAYSLPDFKLTQVIDDPLFNDLHYVLPESDGLFIVNTGLESLDYFNYDGKLINRTLLTSNERTIQRTSTVPDFRVIDSKPHFMHANYCFRKDNGHMLLTLVRQRRIVDTKNWDWASPEYSASPHEGFIAYFAPINKDCLWVTTVPGEIIASDIVTGEIIQKWDLNNSQIAPGWTRGLYILVDGFLVGVTKIRSSNAGYYSGWGKKDIENSRTTVSYIPFENKQPTVSVDVLNDRNSKVFSILSADKSM</sequence>
<accession>A0A125BEW1</accession>
<protein>
    <submittedName>
        <fullName evidence="1">Uncharacterized protein</fullName>
    </submittedName>
</protein>
<reference evidence="1 2" key="1">
    <citation type="submission" date="2016-01" db="EMBL/GenBank/DDBJ databases">
        <title>Draft genome of the antarctic isolate Shewanella frigidimarina Ag06-30.</title>
        <authorList>
            <person name="Parmeciano Di Noto G."/>
            <person name="Vazquez S."/>
            <person name="Mac Cormack W."/>
            <person name="Iriarte A."/>
            <person name="Quiroga C."/>
        </authorList>
    </citation>
    <scope>NUCLEOTIDE SEQUENCE [LARGE SCALE GENOMIC DNA]</scope>
    <source>
        <strain evidence="1 2">Ag06-30</strain>
    </source>
</reference>
<proteinExistence type="predicted"/>
<dbReference type="InterPro" id="IPR011044">
    <property type="entry name" value="Quino_amine_DH_bsu"/>
</dbReference>
<dbReference type="AlphaFoldDB" id="A0A125BEW1"/>
<organism evidence="1">
    <name type="scientific">Shewanella frigidimarina</name>
    <dbReference type="NCBI Taxonomy" id="56812"/>
    <lineage>
        <taxon>Bacteria</taxon>
        <taxon>Pseudomonadati</taxon>
        <taxon>Pseudomonadota</taxon>
        <taxon>Gammaproteobacteria</taxon>
        <taxon>Alteromonadales</taxon>
        <taxon>Shewanellaceae</taxon>
        <taxon>Shewanella</taxon>
    </lineage>
</organism>
<gene>
    <name evidence="1" type="ORF">AWJ07_00265</name>
</gene>
<evidence type="ECO:0000313" key="1">
    <source>
        <dbReference type="EMBL" id="KVX03050.1"/>
    </source>
</evidence>
<dbReference type="RefSeq" id="WP_059743461.1">
    <property type="nucleotide sequence ID" value="NZ_LRDC01000001.1"/>
</dbReference>
<dbReference type="Proteomes" id="UP000055702">
    <property type="component" value="Unassembled WGS sequence"/>
</dbReference>
<dbReference type="EMBL" id="LRDC01000001">
    <property type="protein sequence ID" value="KVX03050.1"/>
    <property type="molecule type" value="Genomic_DNA"/>
</dbReference>
<dbReference type="SUPFAM" id="SSF50969">
    <property type="entry name" value="YVTN repeat-like/Quinoprotein amine dehydrogenase"/>
    <property type="match status" value="1"/>
</dbReference>
<name>A0A125BEW1_SHEFR</name>
<comment type="caution">
    <text evidence="1">The sequence shown here is derived from an EMBL/GenBank/DDBJ whole genome shotgun (WGS) entry which is preliminary data.</text>
</comment>